<proteinExistence type="predicted"/>
<accession>A0AC35TWV3</accession>
<protein>
    <submittedName>
        <fullName evidence="2">SWIM-type domain-containing protein</fullName>
    </submittedName>
</protein>
<reference evidence="2" key="1">
    <citation type="submission" date="2016-11" db="UniProtKB">
        <authorList>
            <consortium name="WormBaseParasite"/>
        </authorList>
    </citation>
    <scope>IDENTIFICATION</scope>
    <source>
        <strain evidence="2">KR3021</strain>
    </source>
</reference>
<sequence length="121" mass="13791">MKNFNVMKLNGDKVHCNCTKYLKPKVCMHSLFLLDYLSIQHVDPRYCGFPLVPSRKISRKKTRGALTRTSTSSPIIPIVPASSEIVSTAEEGREDETQNLTVIDSQLVFRRSRRLLGRQNI</sequence>
<dbReference type="WBParaSite" id="RSKR_0000492150.1">
    <property type="protein sequence ID" value="RSKR_0000492150.1"/>
    <property type="gene ID" value="RSKR_0000492150"/>
</dbReference>
<evidence type="ECO:0000313" key="1">
    <source>
        <dbReference type="Proteomes" id="UP000095286"/>
    </source>
</evidence>
<evidence type="ECO:0000313" key="2">
    <source>
        <dbReference type="WBParaSite" id="RSKR_0000492150.1"/>
    </source>
</evidence>
<organism evidence="1 2">
    <name type="scientific">Rhabditophanes sp. KR3021</name>
    <dbReference type="NCBI Taxonomy" id="114890"/>
    <lineage>
        <taxon>Eukaryota</taxon>
        <taxon>Metazoa</taxon>
        <taxon>Ecdysozoa</taxon>
        <taxon>Nematoda</taxon>
        <taxon>Chromadorea</taxon>
        <taxon>Rhabditida</taxon>
        <taxon>Tylenchina</taxon>
        <taxon>Panagrolaimomorpha</taxon>
        <taxon>Strongyloidoidea</taxon>
        <taxon>Alloionematidae</taxon>
        <taxon>Rhabditophanes</taxon>
    </lineage>
</organism>
<dbReference type="Proteomes" id="UP000095286">
    <property type="component" value="Unplaced"/>
</dbReference>
<name>A0AC35TWV3_9BILA</name>